<name>V6TMP7_GIAIN</name>
<evidence type="ECO:0000313" key="3">
    <source>
        <dbReference type="Proteomes" id="UP000018320"/>
    </source>
</evidence>
<gene>
    <name evidence="2" type="ORF">DHA2_151188</name>
</gene>
<feature type="region of interest" description="Disordered" evidence="1">
    <location>
        <begin position="134"/>
        <end position="191"/>
    </location>
</feature>
<evidence type="ECO:0000256" key="1">
    <source>
        <dbReference type="SAM" id="MobiDB-lite"/>
    </source>
</evidence>
<proteinExistence type="predicted"/>
<protein>
    <submittedName>
        <fullName evidence="2">Uncharacterized protein</fullName>
    </submittedName>
</protein>
<dbReference type="EMBL" id="AHGT01000002">
    <property type="protein sequence ID" value="ESU39622.1"/>
    <property type="molecule type" value="Genomic_DNA"/>
</dbReference>
<dbReference type="AlphaFoldDB" id="V6TMP7"/>
<reference evidence="3" key="1">
    <citation type="submission" date="2012-02" db="EMBL/GenBank/DDBJ databases">
        <title>Genome sequencing of Giardia lamblia Genotypes A2 and B isolates (DH and GS) and comparative analysis with the genomes of Genotypes A1 and E (WB and Pig).</title>
        <authorList>
            <person name="Adam R."/>
            <person name="Dahlstrom E."/>
            <person name="Martens C."/>
            <person name="Bruno D."/>
            <person name="Barbian K."/>
            <person name="Porcella S.F."/>
            <person name="Nash T."/>
        </authorList>
    </citation>
    <scope>NUCLEOTIDE SEQUENCE</scope>
    <source>
        <strain evidence="3">DH</strain>
    </source>
</reference>
<dbReference type="VEuPathDB" id="GiardiaDB:DHA2_151188"/>
<feature type="compositionally biased region" description="Polar residues" evidence="1">
    <location>
        <begin position="164"/>
        <end position="180"/>
    </location>
</feature>
<sequence>MPAAVWVNLPTMRVTMLGSLLAHPPRIWTSHVAHSEPARQPAQARLSEDGMIVDGKQGLTSTGAEGQLRVPCNRRCLCLRVSGSATRAGDQTSPATRAEPDKCKAVGVGVIQQPHGYHSEKVRKYRDVLDHLQDGRLPSPQAQEGLKKPSGAGSGLSGPRCPCSNLTPRDSSCQPISNHQLDPLWDQSDYS</sequence>
<organism evidence="2 3">
    <name type="scientific">Giardia intestinalis</name>
    <name type="common">Giardia lamblia</name>
    <dbReference type="NCBI Taxonomy" id="5741"/>
    <lineage>
        <taxon>Eukaryota</taxon>
        <taxon>Metamonada</taxon>
        <taxon>Diplomonadida</taxon>
        <taxon>Hexamitidae</taxon>
        <taxon>Giardiinae</taxon>
        <taxon>Giardia</taxon>
    </lineage>
</organism>
<reference evidence="2 3" key="2">
    <citation type="journal article" date="2013" name="Genome Biol. Evol.">
        <title>Genome sequencing of Giardia lamblia genotypes A2 and B isolates (DH and GS) and comparative analysis with the genomes of genotypes A1 and E (WB and Pig).</title>
        <authorList>
            <person name="Adam R.D."/>
            <person name="Dahlstrom E.W."/>
            <person name="Martens C.A."/>
            <person name="Bruno D.P."/>
            <person name="Barbian K.D."/>
            <person name="Ricklefs S.M."/>
            <person name="Hernandez M.M."/>
            <person name="Narla N.P."/>
            <person name="Patel R.B."/>
            <person name="Porcella S.F."/>
            <person name="Nash T.E."/>
        </authorList>
    </citation>
    <scope>NUCLEOTIDE SEQUENCE [LARGE SCALE GENOMIC DNA]</scope>
    <source>
        <strain evidence="2 3">DH</strain>
    </source>
</reference>
<dbReference type="Proteomes" id="UP000018320">
    <property type="component" value="Unassembled WGS sequence"/>
</dbReference>
<comment type="caution">
    <text evidence="2">The sequence shown here is derived from an EMBL/GenBank/DDBJ whole genome shotgun (WGS) entry which is preliminary data.</text>
</comment>
<accession>V6TMP7</accession>
<evidence type="ECO:0000313" key="2">
    <source>
        <dbReference type="EMBL" id="ESU39622.1"/>
    </source>
</evidence>